<dbReference type="EMBL" id="BMNB01000001">
    <property type="protein sequence ID" value="GGM21477.1"/>
    <property type="molecule type" value="Genomic_DNA"/>
</dbReference>
<keyword evidence="1" id="KW-0732">Signal</keyword>
<organism evidence="2 3">
    <name type="scientific">Micromonospora sonchi</name>
    <dbReference type="NCBI Taxonomy" id="1763543"/>
    <lineage>
        <taxon>Bacteria</taxon>
        <taxon>Bacillati</taxon>
        <taxon>Actinomycetota</taxon>
        <taxon>Actinomycetes</taxon>
        <taxon>Micromonosporales</taxon>
        <taxon>Micromonosporaceae</taxon>
        <taxon>Micromonospora</taxon>
    </lineage>
</organism>
<dbReference type="RefSeq" id="WP_189040353.1">
    <property type="nucleotide sequence ID" value="NZ_BMNB01000001.1"/>
</dbReference>
<feature type="signal peptide" evidence="1">
    <location>
        <begin position="1"/>
        <end position="32"/>
    </location>
</feature>
<comment type="caution">
    <text evidence="2">The sequence shown here is derived from an EMBL/GenBank/DDBJ whole genome shotgun (WGS) entry which is preliminary data.</text>
</comment>
<gene>
    <name evidence="2" type="ORF">GCM10011608_02680</name>
</gene>
<sequence>MRNTIKRKLVALASTAALTAGLLAATGGPAVAATCSGGLLGNWPIKGGYISVYYNSSTGYNCAMTHTNKPGVAKYIMVQIGSGGTSKKDAGTYKYYAGPVSVYGRGRCIDFSGQVGAGNAIEGITNAYCG</sequence>
<evidence type="ECO:0000313" key="3">
    <source>
        <dbReference type="Proteomes" id="UP000608890"/>
    </source>
</evidence>
<name>A0A917TFP0_9ACTN</name>
<dbReference type="AlphaFoldDB" id="A0A917TFP0"/>
<evidence type="ECO:0008006" key="4">
    <source>
        <dbReference type="Google" id="ProtNLM"/>
    </source>
</evidence>
<keyword evidence="3" id="KW-1185">Reference proteome</keyword>
<protein>
    <recommendedName>
        <fullName evidence="4">Spore-associated protein A</fullName>
    </recommendedName>
</protein>
<evidence type="ECO:0000256" key="1">
    <source>
        <dbReference type="SAM" id="SignalP"/>
    </source>
</evidence>
<dbReference type="Proteomes" id="UP000608890">
    <property type="component" value="Unassembled WGS sequence"/>
</dbReference>
<proteinExistence type="predicted"/>
<evidence type="ECO:0000313" key="2">
    <source>
        <dbReference type="EMBL" id="GGM21477.1"/>
    </source>
</evidence>
<accession>A0A917TFP0</accession>
<reference evidence="2" key="2">
    <citation type="submission" date="2020-09" db="EMBL/GenBank/DDBJ databases">
        <authorList>
            <person name="Sun Q."/>
            <person name="Zhou Y."/>
        </authorList>
    </citation>
    <scope>NUCLEOTIDE SEQUENCE</scope>
    <source>
        <strain evidence="2">CGMCC 4.7312</strain>
    </source>
</reference>
<reference evidence="2" key="1">
    <citation type="journal article" date="2014" name="Int. J. Syst. Evol. Microbiol.">
        <title>Complete genome sequence of Corynebacterium casei LMG S-19264T (=DSM 44701T), isolated from a smear-ripened cheese.</title>
        <authorList>
            <consortium name="US DOE Joint Genome Institute (JGI-PGF)"/>
            <person name="Walter F."/>
            <person name="Albersmeier A."/>
            <person name="Kalinowski J."/>
            <person name="Ruckert C."/>
        </authorList>
    </citation>
    <scope>NUCLEOTIDE SEQUENCE</scope>
    <source>
        <strain evidence="2">CGMCC 4.7312</strain>
    </source>
</reference>
<feature type="chain" id="PRO_5038116428" description="Spore-associated protein A" evidence="1">
    <location>
        <begin position="33"/>
        <end position="130"/>
    </location>
</feature>